<reference evidence="2 3" key="1">
    <citation type="submission" date="2015-08" db="EMBL/GenBank/DDBJ databases">
        <title>Whole genome sequence of Flavobacterium akiainvivens IK-1T, from decaying Wikstroemia oahuensis, an endemic Hawaiian shrub.</title>
        <authorList>
            <person name="Wan X."/>
            <person name="Hou S."/>
            <person name="Saito J."/>
            <person name="Donachie S."/>
        </authorList>
    </citation>
    <scope>NUCLEOTIDE SEQUENCE [LARGE SCALE GENOMIC DNA]</scope>
    <source>
        <strain evidence="2 3">IK-1</strain>
    </source>
</reference>
<organism evidence="2 3">
    <name type="scientific">Flavobacterium akiainvivens</name>
    <dbReference type="NCBI Taxonomy" id="1202724"/>
    <lineage>
        <taxon>Bacteria</taxon>
        <taxon>Pseudomonadati</taxon>
        <taxon>Bacteroidota</taxon>
        <taxon>Flavobacteriia</taxon>
        <taxon>Flavobacteriales</taxon>
        <taxon>Flavobacteriaceae</taxon>
        <taxon>Flavobacterium</taxon>
    </lineage>
</organism>
<comment type="caution">
    <text evidence="2">The sequence shown here is derived from an EMBL/GenBank/DDBJ whole genome shotgun (WGS) entry which is preliminary data.</text>
</comment>
<evidence type="ECO:0000313" key="2">
    <source>
        <dbReference type="EMBL" id="KOS07844.1"/>
    </source>
</evidence>
<keyword evidence="3" id="KW-1185">Reference proteome</keyword>
<gene>
    <name evidence="2" type="ORF">AM493_18615</name>
</gene>
<dbReference type="Proteomes" id="UP000037755">
    <property type="component" value="Unassembled WGS sequence"/>
</dbReference>
<dbReference type="EMBL" id="LIYD01000005">
    <property type="protein sequence ID" value="KOS07844.1"/>
    <property type="molecule type" value="Genomic_DNA"/>
</dbReference>
<feature type="transmembrane region" description="Helical" evidence="1">
    <location>
        <begin position="38"/>
        <end position="56"/>
    </location>
</feature>
<evidence type="ECO:0000256" key="1">
    <source>
        <dbReference type="SAM" id="Phobius"/>
    </source>
</evidence>
<keyword evidence="1" id="KW-1133">Transmembrane helix</keyword>
<dbReference type="PATRIC" id="fig|1202724.3.peg.3864"/>
<dbReference type="RefSeq" id="WP_054409561.1">
    <property type="nucleotide sequence ID" value="NZ_FOYA01000002.1"/>
</dbReference>
<feature type="transmembrane region" description="Helical" evidence="1">
    <location>
        <begin position="62"/>
        <end position="82"/>
    </location>
</feature>
<evidence type="ECO:0000313" key="3">
    <source>
        <dbReference type="Proteomes" id="UP000037755"/>
    </source>
</evidence>
<proteinExistence type="predicted"/>
<feature type="transmembrane region" description="Helical" evidence="1">
    <location>
        <begin position="12"/>
        <end position="31"/>
    </location>
</feature>
<protein>
    <submittedName>
        <fullName evidence="2">Uncharacterized protein</fullName>
    </submittedName>
</protein>
<dbReference type="STRING" id="1202724.AM493_18615"/>
<name>A0A0M8MFJ1_9FLAO</name>
<keyword evidence="1" id="KW-0472">Membrane</keyword>
<accession>A0A0M8MFJ1</accession>
<sequence>MTNPERKTKIKAFLISLIYVGLGTLAVMCTYPPYYGNWVLILAIVTLPVSIFGFSVMLAGKYYIYSLLIQVIVFFIFNRVVYRFLSKNMRKTKGTI</sequence>
<keyword evidence="1" id="KW-0812">Transmembrane</keyword>
<dbReference type="AlphaFoldDB" id="A0A0M8MFJ1"/>